<feature type="region of interest" description="Disordered" evidence="6">
    <location>
        <begin position="318"/>
        <end position="345"/>
    </location>
</feature>
<evidence type="ECO:0000256" key="6">
    <source>
        <dbReference type="SAM" id="MobiDB-lite"/>
    </source>
</evidence>
<feature type="region of interest" description="Disordered" evidence="6">
    <location>
        <begin position="491"/>
        <end position="548"/>
    </location>
</feature>
<dbReference type="PANTHER" id="PTHR13555">
    <property type="entry name" value="C2H2 ZINC FINGER CGI-62-RELATED"/>
    <property type="match status" value="1"/>
</dbReference>
<keyword evidence="3 5" id="KW-0863">Zinc-finger</keyword>
<feature type="region of interest" description="Disordered" evidence="6">
    <location>
        <begin position="684"/>
        <end position="716"/>
    </location>
</feature>
<dbReference type="InterPro" id="IPR049899">
    <property type="entry name" value="Znf_C2HC_C3H"/>
</dbReference>
<evidence type="ECO:0000256" key="5">
    <source>
        <dbReference type="PROSITE-ProRule" id="PRU01371"/>
    </source>
</evidence>
<gene>
    <name evidence="8" type="ORF">NQ317_015765</name>
</gene>
<evidence type="ECO:0000313" key="9">
    <source>
        <dbReference type="Proteomes" id="UP001162164"/>
    </source>
</evidence>
<feature type="region of interest" description="Disordered" evidence="6">
    <location>
        <begin position="587"/>
        <end position="606"/>
    </location>
</feature>
<protein>
    <recommendedName>
        <fullName evidence="7">C2HC/C3H-type domain-containing protein</fullName>
    </recommendedName>
</protein>
<dbReference type="PROSITE" id="PS52027">
    <property type="entry name" value="ZF_C2HC_C3H"/>
    <property type="match status" value="2"/>
</dbReference>
<organism evidence="8 9">
    <name type="scientific">Molorchus minor</name>
    <dbReference type="NCBI Taxonomy" id="1323400"/>
    <lineage>
        <taxon>Eukaryota</taxon>
        <taxon>Metazoa</taxon>
        <taxon>Ecdysozoa</taxon>
        <taxon>Arthropoda</taxon>
        <taxon>Hexapoda</taxon>
        <taxon>Insecta</taxon>
        <taxon>Pterygota</taxon>
        <taxon>Neoptera</taxon>
        <taxon>Endopterygota</taxon>
        <taxon>Coleoptera</taxon>
        <taxon>Polyphaga</taxon>
        <taxon>Cucujiformia</taxon>
        <taxon>Chrysomeloidea</taxon>
        <taxon>Cerambycidae</taxon>
        <taxon>Lamiinae</taxon>
        <taxon>Monochamini</taxon>
        <taxon>Molorchus</taxon>
    </lineage>
</organism>
<dbReference type="PANTHER" id="PTHR13555:SF5">
    <property type="entry name" value="ZINC-FINGER OF A C2HC-TYPE"/>
    <property type="match status" value="1"/>
</dbReference>
<evidence type="ECO:0000256" key="3">
    <source>
        <dbReference type="ARBA" id="ARBA00022771"/>
    </source>
</evidence>
<comment type="caution">
    <text evidence="8">The sequence shown here is derived from an EMBL/GenBank/DDBJ whole genome shotgun (WGS) entry which is preliminary data.</text>
</comment>
<reference evidence="8" key="1">
    <citation type="journal article" date="2023" name="Insect Mol. Biol.">
        <title>Genome sequencing provides insights into the evolution of gene families encoding plant cell wall-degrading enzymes in longhorned beetles.</title>
        <authorList>
            <person name="Shin N.R."/>
            <person name="Okamura Y."/>
            <person name="Kirsch R."/>
            <person name="Pauchet Y."/>
        </authorList>
    </citation>
    <scope>NUCLEOTIDE SEQUENCE</scope>
    <source>
        <strain evidence="8">MMC_N1</strain>
    </source>
</reference>
<dbReference type="Gene3D" id="3.30.160.60">
    <property type="entry name" value="Classic Zinc Finger"/>
    <property type="match status" value="1"/>
</dbReference>
<sequence>MLKSLFPWKHHKTKAMAAQQTMEVVVPEDPSFDQPLLPCHVCGRTFLPAPLRKHERICEKSTVKKRKPFDSLRQRVEGTDLADFHQKSYLKKIEPKSTPEPKRNKRASNWKEKHLELVNTIRAAKGIPSNTDAPSPKGKSTSSLMAGNERCPSCDRQFGPKAYDRHVEWCKEKKAQQRIHHSPADVLLAKERLEARIKYKVAVRDKYCNNNTSTSTETLASSKNMSPLSRGPSVRKPRSEVNVLRGIDKLSNGTEKARLDGTGVERVESSGDKHTPLIGQASKADIGKNGNIIYDPFESAQRQFMELLECDDFKSLTPSNNISRPHTTTGVSQAKKASPAAKKKTIKSAEPLLTRVEKNNHRASVIEPPNTFKDSLDSVNDDFELIENLINDQFTDDNKNSNSFYLHSKPQKESLTLGDILDNRKYSDDMSSSSIDPRLINENDDLSIPEHFKIDDFSPTSTTDTDMTLQNDVDHYSLQYDKKIAALEPKVEKISPPPAERKPLVKRSVSLLNRSKTDQDSVKVTSKKLTNKSKLTSRSVSSVSATKNVSVDKKKGLAGLKKTTALFEPLQKPPSLKNKNDVDNYFSEKQQRNSRSSPEKEVCESVEDALKPEDLFAVDDEMYEEYKKYEEMYLKEKAQQSGKKRNKPKMIDINFGILTASEEEDQGTAFNNKISNDSAYGSLTRKTAKHRSKTPKLTPLEQKPADSTSSSGSDNCPASPSLAKFCHECGNKYPLTTAKFCIECEVLQICFLSVLTNVVLVGNKLFMATLYVVIVFEI</sequence>
<evidence type="ECO:0000256" key="2">
    <source>
        <dbReference type="ARBA" id="ARBA00022737"/>
    </source>
</evidence>
<dbReference type="Pfam" id="PF13913">
    <property type="entry name" value="zf-C2HC_2"/>
    <property type="match status" value="2"/>
</dbReference>
<proteinExistence type="predicted"/>
<feature type="region of interest" description="Disordered" evidence="6">
    <location>
        <begin position="126"/>
        <end position="149"/>
    </location>
</feature>
<feature type="compositionally biased region" description="Polar residues" evidence="6">
    <location>
        <begin position="318"/>
        <end position="331"/>
    </location>
</feature>
<feature type="compositionally biased region" description="Low complexity" evidence="6">
    <location>
        <begin position="532"/>
        <end position="544"/>
    </location>
</feature>
<feature type="compositionally biased region" description="Basic and acidic residues" evidence="6">
    <location>
        <begin position="597"/>
        <end position="606"/>
    </location>
</feature>
<dbReference type="InterPro" id="IPR026319">
    <property type="entry name" value="ZC2HC1A/B-like"/>
</dbReference>
<evidence type="ECO:0000256" key="1">
    <source>
        <dbReference type="ARBA" id="ARBA00022723"/>
    </source>
</evidence>
<keyword evidence="1" id="KW-0479">Metal-binding</keyword>
<feature type="compositionally biased region" description="Polar residues" evidence="6">
    <location>
        <begin position="210"/>
        <end position="227"/>
    </location>
</feature>
<evidence type="ECO:0000313" key="8">
    <source>
        <dbReference type="EMBL" id="KAJ8984674.1"/>
    </source>
</evidence>
<accession>A0ABQ9K3E2</accession>
<keyword evidence="4" id="KW-0862">Zinc</keyword>
<feature type="compositionally biased region" description="Polar residues" evidence="6">
    <location>
        <begin position="128"/>
        <end position="145"/>
    </location>
</feature>
<feature type="compositionally biased region" description="Basic and acidic residues" evidence="6">
    <location>
        <begin position="491"/>
        <end position="503"/>
    </location>
</feature>
<dbReference type="EMBL" id="JAPWTJ010000029">
    <property type="protein sequence ID" value="KAJ8984674.1"/>
    <property type="molecule type" value="Genomic_DNA"/>
</dbReference>
<dbReference type="Proteomes" id="UP001162164">
    <property type="component" value="Unassembled WGS sequence"/>
</dbReference>
<keyword evidence="2" id="KW-0677">Repeat</keyword>
<name>A0ABQ9K3E2_9CUCU</name>
<keyword evidence="9" id="KW-1185">Reference proteome</keyword>
<feature type="compositionally biased region" description="Polar residues" evidence="6">
    <location>
        <begin position="705"/>
        <end position="716"/>
    </location>
</feature>
<feature type="domain" description="C2HC/C3H-type" evidence="7">
    <location>
        <begin position="35"/>
        <end position="64"/>
    </location>
</feature>
<evidence type="ECO:0000256" key="4">
    <source>
        <dbReference type="ARBA" id="ARBA00022833"/>
    </source>
</evidence>
<evidence type="ECO:0000259" key="7">
    <source>
        <dbReference type="PROSITE" id="PS52027"/>
    </source>
</evidence>
<feature type="region of interest" description="Disordered" evidence="6">
    <location>
        <begin position="210"/>
        <end position="238"/>
    </location>
</feature>
<feature type="domain" description="C2HC/C3H-type" evidence="7">
    <location>
        <begin position="147"/>
        <end position="176"/>
    </location>
</feature>